<evidence type="ECO:0000313" key="5">
    <source>
        <dbReference type="Proteomes" id="UP000323386"/>
    </source>
</evidence>
<feature type="transmembrane region" description="Helical" evidence="1">
    <location>
        <begin position="478"/>
        <end position="495"/>
    </location>
</feature>
<evidence type="ECO:0000259" key="3">
    <source>
        <dbReference type="Pfam" id="PF23317"/>
    </source>
</evidence>
<sequence length="593" mass="65689">MAYAPAVHRDGDAAAQASRILADTQVSPAIISALIRRVKALTSRLIDREVDEDTITSTEGLVTPAVVSAFHEIGGDFGDAVPYCLLEARKKFLRDAARQPLDYTLNSRRALATVVVARRLVAHIERLAVAGGQAQSHLCLTKKFRRIEADGDVSLPTSALESAIDQHTTILLSSTESQKVVGAIWSGDLVQRYGPDGYSYFEPYEARDDGAFLAHFDPARLAVPRYSYVINITIWIFFLVLFTVQTRTYKEFDLAEGLLWVMAAGYIIEDASRWIKIGGIDSITFWTVLDVATNGLFLVSFSLRIASFVAHGHAAADLYQLRAFQFLACVAPLVWIQLLKLFDGFVYFGILQVIILRMAKETAIFFTLLALVMVGFFHAFYALDAADESRIDDAVVKIIDNLTQTLLGGADFDLFSDQSIFSKVLYQAYCFLIAVILLNVLVAFFGTAYSDVVESAHDTYAGFFSEKVIGMVRAPDQYVYLAPFNLIEVFLIAPLEYVLPRHAYARLNYGIQSVVFGLPLFLIAFYESRLARKVGAIMLQEPESELDEARGAGIGGTIEDPEIPQDEQMPGLRLARTRFDDILAMALEGSGKH</sequence>
<keyword evidence="1" id="KW-0812">Transmembrane</keyword>
<dbReference type="PANTHER" id="PTHR35859">
    <property type="entry name" value="NONSELECTIVE CATION CHANNEL PROTEIN"/>
    <property type="match status" value="1"/>
</dbReference>
<feature type="domain" description="YVC1 N-terminal linker helical" evidence="2">
    <location>
        <begin position="31"/>
        <end position="216"/>
    </location>
</feature>
<keyword evidence="1" id="KW-0472">Membrane</keyword>
<evidence type="ECO:0000313" key="4">
    <source>
        <dbReference type="EMBL" id="SPO35919.1"/>
    </source>
</evidence>
<protein>
    <submittedName>
        <fullName evidence="4">Related to YVC1 - vacuolar cation channel</fullName>
    </submittedName>
</protein>
<dbReference type="Pfam" id="PF23190">
    <property type="entry name" value="LHD_TRPY1"/>
    <property type="match status" value="1"/>
</dbReference>
<dbReference type="OrthoDB" id="301415at2759"/>
<name>A0A5C3EXM2_9BASI</name>
<dbReference type="Pfam" id="PF23317">
    <property type="entry name" value="YVC1_C"/>
    <property type="match status" value="1"/>
</dbReference>
<dbReference type="AlphaFoldDB" id="A0A5C3EXM2"/>
<dbReference type="EMBL" id="OOIP01000003">
    <property type="protein sequence ID" value="SPO35919.1"/>
    <property type="molecule type" value="Genomic_DNA"/>
</dbReference>
<gene>
    <name evidence="4" type="ORF">PSFLO_01390</name>
</gene>
<feature type="transmembrane region" description="Helical" evidence="1">
    <location>
        <begin position="363"/>
        <end position="383"/>
    </location>
</feature>
<proteinExistence type="predicted"/>
<evidence type="ECO:0000256" key="1">
    <source>
        <dbReference type="SAM" id="Phobius"/>
    </source>
</evidence>
<reference evidence="4 5" key="1">
    <citation type="submission" date="2018-03" db="EMBL/GenBank/DDBJ databases">
        <authorList>
            <person name="Guldener U."/>
        </authorList>
    </citation>
    <scope>NUCLEOTIDE SEQUENCE [LARGE SCALE GENOMIC DNA]</scope>
    <source>
        <strain evidence="4 5">DAOM196992</strain>
    </source>
</reference>
<keyword evidence="1" id="KW-1133">Transmembrane helix</keyword>
<feature type="transmembrane region" description="Helical" evidence="1">
    <location>
        <begin position="424"/>
        <end position="445"/>
    </location>
</feature>
<feature type="transmembrane region" description="Helical" evidence="1">
    <location>
        <begin position="226"/>
        <end position="244"/>
    </location>
</feature>
<accession>A0A5C3EXM2</accession>
<dbReference type="InterPro" id="IPR052971">
    <property type="entry name" value="TRP_calcium_channel"/>
</dbReference>
<dbReference type="InterPro" id="IPR056337">
    <property type="entry name" value="LHD_YVC1"/>
</dbReference>
<feature type="transmembrane region" description="Helical" evidence="1">
    <location>
        <begin position="507"/>
        <end position="526"/>
    </location>
</feature>
<dbReference type="PANTHER" id="PTHR35859:SF4">
    <property type="entry name" value="MEMBRANE CHANNEL PROTEIN, PUTATIVE (AFU_ORTHOLOGUE AFUA_6G11300)-RELATED"/>
    <property type="match status" value="1"/>
</dbReference>
<evidence type="ECO:0000259" key="2">
    <source>
        <dbReference type="Pfam" id="PF23190"/>
    </source>
</evidence>
<organism evidence="4 5">
    <name type="scientific">Pseudozyma flocculosa</name>
    <dbReference type="NCBI Taxonomy" id="84751"/>
    <lineage>
        <taxon>Eukaryota</taxon>
        <taxon>Fungi</taxon>
        <taxon>Dikarya</taxon>
        <taxon>Basidiomycota</taxon>
        <taxon>Ustilaginomycotina</taxon>
        <taxon>Ustilaginomycetes</taxon>
        <taxon>Ustilaginales</taxon>
        <taxon>Ustilaginaceae</taxon>
        <taxon>Pseudozyma</taxon>
    </lineage>
</organism>
<dbReference type="InterPro" id="IPR056336">
    <property type="entry name" value="YVC1_C"/>
</dbReference>
<feature type="domain" description="Calcium channel YVC1-like C-terminal transmembrane" evidence="3">
    <location>
        <begin position="246"/>
        <end position="529"/>
    </location>
</feature>
<feature type="transmembrane region" description="Helical" evidence="1">
    <location>
        <begin position="283"/>
        <end position="303"/>
    </location>
</feature>
<keyword evidence="5" id="KW-1185">Reference proteome</keyword>
<dbReference type="Proteomes" id="UP000323386">
    <property type="component" value="Unassembled WGS sequence"/>
</dbReference>